<dbReference type="WBParaSite" id="NBR_0000762001-mRNA-1">
    <property type="protein sequence ID" value="NBR_0000762001-mRNA-1"/>
    <property type="gene ID" value="NBR_0000762001"/>
</dbReference>
<dbReference type="Proteomes" id="UP000271162">
    <property type="component" value="Unassembled WGS sequence"/>
</dbReference>
<keyword evidence="1" id="KW-1133">Transmembrane helix</keyword>
<dbReference type="InterPro" id="IPR012444">
    <property type="entry name" value="DUF1647"/>
</dbReference>
<accession>A0A0N4XXC2</accession>
<evidence type="ECO:0000313" key="3">
    <source>
        <dbReference type="Proteomes" id="UP000271162"/>
    </source>
</evidence>
<gene>
    <name evidence="2" type="ORF">NBR_LOCUS7621</name>
</gene>
<reference evidence="4" key="1">
    <citation type="submission" date="2017-02" db="UniProtKB">
        <authorList>
            <consortium name="WormBaseParasite"/>
        </authorList>
    </citation>
    <scope>IDENTIFICATION</scope>
</reference>
<dbReference type="EMBL" id="UYSL01019907">
    <property type="protein sequence ID" value="VDL71210.1"/>
    <property type="molecule type" value="Genomic_DNA"/>
</dbReference>
<feature type="transmembrane region" description="Helical" evidence="1">
    <location>
        <begin position="12"/>
        <end position="35"/>
    </location>
</feature>
<dbReference type="OMA" id="KWSVLCA"/>
<keyword evidence="1" id="KW-0472">Membrane</keyword>
<evidence type="ECO:0000313" key="4">
    <source>
        <dbReference type="WBParaSite" id="NBR_0000762001-mRNA-1"/>
    </source>
</evidence>
<organism evidence="4">
    <name type="scientific">Nippostrongylus brasiliensis</name>
    <name type="common">Rat hookworm</name>
    <dbReference type="NCBI Taxonomy" id="27835"/>
    <lineage>
        <taxon>Eukaryota</taxon>
        <taxon>Metazoa</taxon>
        <taxon>Ecdysozoa</taxon>
        <taxon>Nematoda</taxon>
        <taxon>Chromadorea</taxon>
        <taxon>Rhabditida</taxon>
        <taxon>Rhabditina</taxon>
        <taxon>Rhabditomorpha</taxon>
        <taxon>Strongyloidea</taxon>
        <taxon>Heligmosomidae</taxon>
        <taxon>Nippostrongylus</taxon>
    </lineage>
</organism>
<keyword evidence="1" id="KW-0812">Transmembrane</keyword>
<evidence type="ECO:0000256" key="1">
    <source>
        <dbReference type="SAM" id="Phobius"/>
    </source>
</evidence>
<dbReference type="AlphaFoldDB" id="A0A0N4XXC2"/>
<sequence length="380" mass="43755">MLKERRGLNRSGQWRVVLFTTACLTLIILHFLLYADNFTDDDSCTCKDAHGNIFDFCYKSRSNTTARGKSFSCDHMIEMEHLGLLNNLPPYNITNGLEPVFITAFSQSHFMEGKRLSPVIVFINFPDVALLQTLLQIQFQVASIRKFHKTVKIVVYDIGLTLKGAARVKRWCHVEYRRFSFENYPLYFKQLYTFRWKPIVIAEALRDFGVIWYMDTSVILEKGDLGHVHALVECRASQHNSFPILSVKERDTRESHWQKVYAWDTVQWTANVNECKKSTYLLHGFTGHGIYTATDPNIYSYFPVSTEELKKPKAKMYEAGLVFAARTSETVERILKWSVLCALEESCMGTNIIPNICDFNNNDLYGSFAACHSRSSPELP</sequence>
<dbReference type="PANTHER" id="PTHR31389:SF4">
    <property type="entry name" value="LD39211P"/>
    <property type="match status" value="1"/>
</dbReference>
<dbReference type="Pfam" id="PF07801">
    <property type="entry name" value="DUF1647"/>
    <property type="match status" value="2"/>
</dbReference>
<evidence type="ECO:0000313" key="2">
    <source>
        <dbReference type="EMBL" id="VDL71210.1"/>
    </source>
</evidence>
<keyword evidence="3" id="KW-1185">Reference proteome</keyword>
<protein>
    <submittedName>
        <fullName evidence="4">Protein xylosyltransferase</fullName>
    </submittedName>
</protein>
<proteinExistence type="predicted"/>
<dbReference type="STRING" id="27835.A0A0N4XXC2"/>
<name>A0A0N4XXC2_NIPBR</name>
<reference evidence="2 3" key="2">
    <citation type="submission" date="2018-11" db="EMBL/GenBank/DDBJ databases">
        <authorList>
            <consortium name="Pathogen Informatics"/>
        </authorList>
    </citation>
    <scope>NUCLEOTIDE SEQUENCE [LARGE SCALE GENOMIC DNA]</scope>
</reference>
<dbReference type="PANTHER" id="PTHR31389">
    <property type="entry name" value="LD39211P"/>
    <property type="match status" value="1"/>
</dbReference>